<protein>
    <submittedName>
        <fullName evidence="1">Uncharacterized protein</fullName>
    </submittedName>
</protein>
<gene>
    <name evidence="1" type="ORF">HQM25_05935</name>
</gene>
<sequence>MVFRLRDGPRDGQLVDELPRDYRALHLPDEPPLDPVFDDVVPTIADWRPDAAPNRPPHREPGPS</sequence>
<organism evidence="1 2">
    <name type="scientific">Microbacterium hominis</name>
    <dbReference type="NCBI Taxonomy" id="162426"/>
    <lineage>
        <taxon>Bacteria</taxon>
        <taxon>Bacillati</taxon>
        <taxon>Actinomycetota</taxon>
        <taxon>Actinomycetes</taxon>
        <taxon>Micrococcales</taxon>
        <taxon>Microbacteriaceae</taxon>
        <taxon>Microbacterium</taxon>
    </lineage>
</organism>
<dbReference type="Proteomes" id="UP000502498">
    <property type="component" value="Chromosome"/>
</dbReference>
<name>A0A7D4U741_9MICO</name>
<dbReference type="RefSeq" id="WP_172989407.1">
    <property type="nucleotide sequence ID" value="NZ_CP054038.1"/>
</dbReference>
<evidence type="ECO:0000313" key="1">
    <source>
        <dbReference type="EMBL" id="QKJ18966.1"/>
    </source>
</evidence>
<accession>A0A7D4U741</accession>
<dbReference type="AlphaFoldDB" id="A0A7D4U741"/>
<dbReference type="EMBL" id="CP054038">
    <property type="protein sequence ID" value="QKJ18966.1"/>
    <property type="molecule type" value="Genomic_DNA"/>
</dbReference>
<proteinExistence type="predicted"/>
<reference evidence="1 2" key="1">
    <citation type="submission" date="2020-05" db="EMBL/GenBank/DDBJ databases">
        <title>Strain PA2F3 complete genome.</title>
        <authorList>
            <person name="Kim Y.-S."/>
            <person name="Kim S.-J."/>
            <person name="Jung H.-k."/>
            <person name="Kim S.-E."/>
            <person name="Kim K.-H."/>
        </authorList>
    </citation>
    <scope>NUCLEOTIDE SEQUENCE [LARGE SCALE GENOMIC DNA]</scope>
    <source>
        <strain evidence="1 2">PA2F3</strain>
    </source>
</reference>
<evidence type="ECO:0000313" key="2">
    <source>
        <dbReference type="Proteomes" id="UP000502498"/>
    </source>
</evidence>